<organism evidence="11 12">
    <name type="scientific">Scleropages formosus</name>
    <name type="common">Asian bonytongue</name>
    <name type="synonym">Osteoglossum formosum</name>
    <dbReference type="NCBI Taxonomy" id="113540"/>
    <lineage>
        <taxon>Eukaryota</taxon>
        <taxon>Metazoa</taxon>
        <taxon>Chordata</taxon>
        <taxon>Craniata</taxon>
        <taxon>Vertebrata</taxon>
        <taxon>Euteleostomi</taxon>
        <taxon>Actinopterygii</taxon>
        <taxon>Neopterygii</taxon>
        <taxon>Teleostei</taxon>
        <taxon>Osteoglossocephala</taxon>
        <taxon>Osteoglossomorpha</taxon>
        <taxon>Osteoglossiformes</taxon>
        <taxon>Osteoglossidae</taxon>
        <taxon>Scleropages</taxon>
    </lineage>
</organism>
<evidence type="ECO:0000256" key="2">
    <source>
        <dbReference type="ARBA" id="ARBA00022468"/>
    </source>
</evidence>
<evidence type="ECO:0000259" key="9">
    <source>
        <dbReference type="PROSITE" id="PS50238"/>
    </source>
</evidence>
<dbReference type="Pfam" id="PF00018">
    <property type="entry name" value="SH3_1"/>
    <property type="match status" value="1"/>
</dbReference>
<evidence type="ECO:0000256" key="5">
    <source>
        <dbReference type="PROSITE-ProRule" id="PRU01077"/>
    </source>
</evidence>
<dbReference type="InterPro" id="IPR027267">
    <property type="entry name" value="AH/BAR_dom_sf"/>
</dbReference>
<dbReference type="PANTHER" id="PTHR14166">
    <property type="entry name" value="SLIT-ROBO RHO GTPASE ACTIVATING PROTEIN"/>
    <property type="match status" value="1"/>
</dbReference>
<feature type="region of interest" description="Disordered" evidence="7">
    <location>
        <begin position="454"/>
        <end position="474"/>
    </location>
</feature>
<dbReference type="InterPro" id="IPR000198">
    <property type="entry name" value="RhoGAP_dom"/>
</dbReference>
<reference evidence="11" key="2">
    <citation type="submission" date="2025-08" db="UniProtKB">
        <authorList>
            <consortium name="Ensembl"/>
        </authorList>
    </citation>
    <scope>IDENTIFICATION</scope>
</reference>
<dbReference type="SMART" id="SM00324">
    <property type="entry name" value="RhoGAP"/>
    <property type="match status" value="1"/>
</dbReference>
<dbReference type="InterPro" id="IPR008936">
    <property type="entry name" value="Rho_GTPase_activation_prot"/>
</dbReference>
<evidence type="ECO:0000259" key="10">
    <source>
        <dbReference type="PROSITE" id="PS51741"/>
    </source>
</evidence>
<dbReference type="PROSITE" id="PS50002">
    <property type="entry name" value="SH3"/>
    <property type="match status" value="1"/>
</dbReference>
<feature type="coiled-coil region" evidence="6">
    <location>
        <begin position="7"/>
        <end position="34"/>
    </location>
</feature>
<reference evidence="11 12" key="1">
    <citation type="submission" date="2019-04" db="EMBL/GenBank/DDBJ databases">
        <authorList>
            <consortium name="Wellcome Sanger Institute Data Sharing"/>
        </authorList>
    </citation>
    <scope>NUCLEOTIDE SEQUENCE [LARGE SCALE GENOMIC DNA]</scope>
</reference>
<dbReference type="InterPro" id="IPR031160">
    <property type="entry name" value="F_BAR_dom"/>
</dbReference>
<dbReference type="FunFam" id="1.20.1270.60:FF:000059">
    <property type="entry name" value="Rho GTPase activating protein 4b"/>
    <property type="match status" value="1"/>
</dbReference>
<dbReference type="SMART" id="SM00055">
    <property type="entry name" value="FCH"/>
    <property type="match status" value="1"/>
</dbReference>
<feature type="compositionally biased region" description="Polar residues" evidence="7">
    <location>
        <begin position="784"/>
        <end position="808"/>
    </location>
</feature>
<evidence type="ECO:0000256" key="1">
    <source>
        <dbReference type="ARBA" id="ARBA00022443"/>
    </source>
</evidence>
<dbReference type="Proteomes" id="UP000694397">
    <property type="component" value="Chromosome 19"/>
</dbReference>
<dbReference type="InterPro" id="IPR001452">
    <property type="entry name" value="SH3_domain"/>
</dbReference>
<evidence type="ECO:0000256" key="7">
    <source>
        <dbReference type="SAM" id="MobiDB-lite"/>
    </source>
</evidence>
<feature type="compositionally biased region" description="Basic and acidic residues" evidence="7">
    <location>
        <begin position="923"/>
        <end position="933"/>
    </location>
</feature>
<gene>
    <name evidence="11" type="primary">ARHGAP4</name>
</gene>
<name>A0A8C9R2P0_SCLFO</name>
<keyword evidence="2" id="KW-0343">GTPase activation</keyword>
<dbReference type="PROSITE" id="PS50238">
    <property type="entry name" value="RHOGAP"/>
    <property type="match status" value="1"/>
</dbReference>
<dbReference type="SUPFAM" id="SSF48350">
    <property type="entry name" value="GTPase activation domain, GAP"/>
    <property type="match status" value="1"/>
</dbReference>
<feature type="domain" description="Rho-GAP" evidence="9">
    <location>
        <begin position="489"/>
        <end position="675"/>
    </location>
</feature>
<dbReference type="InterPro" id="IPR051627">
    <property type="entry name" value="SLIT-ROBO_RhoGAP"/>
</dbReference>
<dbReference type="AlphaFoldDB" id="A0A8C9R2P0"/>
<dbReference type="Ensembl" id="ENSSFOT00015003276.2">
    <property type="protein sequence ID" value="ENSSFOP00015003224.2"/>
    <property type="gene ID" value="ENSSFOG00015002112.2"/>
</dbReference>
<accession>A0A8C9R2P0</accession>
<feature type="region of interest" description="Disordered" evidence="7">
    <location>
        <begin position="381"/>
        <end position="416"/>
    </location>
</feature>
<dbReference type="Pfam" id="PF00611">
    <property type="entry name" value="FCH"/>
    <property type="match status" value="1"/>
</dbReference>
<dbReference type="Gene3D" id="1.20.1270.60">
    <property type="entry name" value="Arfaptin homology (AH) domain/BAR domain"/>
    <property type="match status" value="1"/>
</dbReference>
<keyword evidence="12" id="KW-1185">Reference proteome</keyword>
<dbReference type="FunFam" id="2.30.30.40:FF:000136">
    <property type="entry name" value="Rho GTPase activating protein 4"/>
    <property type="match status" value="1"/>
</dbReference>
<dbReference type="FunFam" id="1.10.555.10:FF:000026">
    <property type="entry name" value="Rho GTPase activating protein 4"/>
    <property type="match status" value="1"/>
</dbReference>
<evidence type="ECO:0000256" key="6">
    <source>
        <dbReference type="SAM" id="Coils"/>
    </source>
</evidence>
<feature type="domain" description="SH3" evidence="8">
    <location>
        <begin position="714"/>
        <end position="773"/>
    </location>
</feature>
<dbReference type="SUPFAM" id="SSF50044">
    <property type="entry name" value="SH3-domain"/>
    <property type="match status" value="1"/>
</dbReference>
<dbReference type="InterPro" id="IPR036028">
    <property type="entry name" value="SH3-like_dom_sf"/>
</dbReference>
<dbReference type="OrthoDB" id="5981864at2759"/>
<feature type="domain" description="F-BAR" evidence="10">
    <location>
        <begin position="22"/>
        <end position="303"/>
    </location>
</feature>
<feature type="compositionally biased region" description="Low complexity" evidence="7">
    <location>
        <begin position="888"/>
        <end position="906"/>
    </location>
</feature>
<sequence>MTSHVKLRKEKGGLAEYEAQIKELRGQLSDQLKVVDSQLEPKTLLLQDLCDYLRRRGEIEAEYARSLEKLTERFAAKTRRKEQSEQSVAQCWLVLLNQTRQESKDHGAMSECYSYTLTQRLAHCLEDTQRLAKRSKEIGLQMQEDLLKVTSEVQTALKTYHQYHTDCLAAEGKLREVARLDDRQMGKCTEMSMSQSAGQRRGTVKKIERQIEKRQGRFQEAQLKCTKARNDYLLNLAAANSSMSKHYLQDICTLIDCTDLGYHLSVSRVMQCYLSTHYRAQQNLKEGLQQLDNAVSKLDQSRDRNVLLQAHNATFCLPFHFQYQPHEGDQVCEVSAENQVKYELETRFQQLQSRLAAVTLETEEVSKTLRATYSALLESISDDDCGSAPEHGSTQPQEAGGEAPGSKPSLAKRRANQQETEGYYFTKVKEHLSGRSLISKLQAKHDLLKEAIKKAEAMDNDPSRAQSNRSVRLRKARPCSQYSHKLFNGDMLSFIQSSGQQIPLVVESCIRFINLHGLHHEGIFRVPGSQSKINLIKDAFERGEDPLTDSECDLDSVAGVLKLYFRSLEKPLFPSESFSQLLECVQIDSETERAARIKSLITSFPPDVVIVMRYLFAFLHHVTQYSDENMMQPYNLAVCYGPSLLRGAETEDIVALQPQINALVKTMILQHESIFPSQAELQGPIYEKCMTLEQEYCEPVMEEGEGDAEQLPSEDEWDAVAMFDYVSRSSAELSFKQGDYLILHSRASVDWWRGEVGGVKGLIPDKYISVIDGSTRGRVEQAKAGSTGNLSMEPQTAEQSNRLRVNSDCGSIPSSGRKVGEARWFPPSHNPAHGHHSGAQDRRATLENVKPMGTQDKQTGQFDKEMNFQMNSVFKELLARQPLVDQASTTSCTSPGSLLSPSLLRPVQKKTGAGVGGYSSDKLTNRNERTLGK</sequence>
<evidence type="ECO:0000256" key="4">
    <source>
        <dbReference type="PROSITE-ProRule" id="PRU00192"/>
    </source>
</evidence>
<dbReference type="InterPro" id="IPR001060">
    <property type="entry name" value="FCH_dom"/>
</dbReference>
<dbReference type="Gene3D" id="1.10.555.10">
    <property type="entry name" value="Rho GTPase activation protein"/>
    <property type="match status" value="1"/>
</dbReference>
<dbReference type="GO" id="GO:0007165">
    <property type="term" value="P:signal transduction"/>
    <property type="evidence" value="ECO:0007669"/>
    <property type="project" value="InterPro"/>
</dbReference>
<keyword evidence="3 5" id="KW-0175">Coiled coil</keyword>
<evidence type="ECO:0000313" key="11">
    <source>
        <dbReference type="Ensembl" id="ENSSFOP00015003224.2"/>
    </source>
</evidence>
<dbReference type="CDD" id="cd07656">
    <property type="entry name" value="F-BAR_srGAP"/>
    <property type="match status" value="1"/>
</dbReference>
<proteinExistence type="predicted"/>
<dbReference type="Pfam" id="PF00620">
    <property type="entry name" value="RhoGAP"/>
    <property type="match status" value="1"/>
</dbReference>
<evidence type="ECO:0000313" key="12">
    <source>
        <dbReference type="Proteomes" id="UP000694397"/>
    </source>
</evidence>
<dbReference type="PROSITE" id="PS51741">
    <property type="entry name" value="F_BAR"/>
    <property type="match status" value="1"/>
</dbReference>
<feature type="region of interest" description="Disordered" evidence="7">
    <location>
        <begin position="887"/>
        <end position="933"/>
    </location>
</feature>
<dbReference type="CDD" id="cd04383">
    <property type="entry name" value="RhoGAP_srGAP"/>
    <property type="match status" value="1"/>
</dbReference>
<evidence type="ECO:0000259" key="8">
    <source>
        <dbReference type="PROSITE" id="PS50002"/>
    </source>
</evidence>
<dbReference type="Gene3D" id="2.30.30.40">
    <property type="entry name" value="SH3 Domains"/>
    <property type="match status" value="1"/>
</dbReference>
<reference evidence="11" key="3">
    <citation type="submission" date="2025-09" db="UniProtKB">
        <authorList>
            <consortium name="Ensembl"/>
        </authorList>
    </citation>
    <scope>IDENTIFICATION</scope>
</reference>
<protein>
    <submittedName>
        <fullName evidence="11">Rho GTPase activating protein 4</fullName>
    </submittedName>
</protein>
<evidence type="ECO:0000256" key="3">
    <source>
        <dbReference type="ARBA" id="ARBA00023054"/>
    </source>
</evidence>
<dbReference type="GO" id="GO:0005096">
    <property type="term" value="F:GTPase activator activity"/>
    <property type="evidence" value="ECO:0007669"/>
    <property type="project" value="UniProtKB-KW"/>
</dbReference>
<dbReference type="SUPFAM" id="SSF103657">
    <property type="entry name" value="BAR/IMD domain-like"/>
    <property type="match status" value="1"/>
</dbReference>
<dbReference type="SMART" id="SM00326">
    <property type="entry name" value="SH3"/>
    <property type="match status" value="1"/>
</dbReference>
<keyword evidence="1 4" id="KW-0728">SH3 domain</keyword>
<dbReference type="GeneTree" id="ENSGT00950000182824"/>
<feature type="region of interest" description="Disordered" evidence="7">
    <location>
        <begin position="783"/>
        <end position="808"/>
    </location>
</feature>